<keyword evidence="2" id="KW-0328">Glycosyltransferase</keyword>
<dbReference type="GO" id="GO:0003844">
    <property type="term" value="F:1,4-alpha-glucan branching enzyme activity"/>
    <property type="evidence" value="ECO:0007669"/>
    <property type="project" value="UniProtKB-EC"/>
</dbReference>
<dbReference type="EMBL" id="CABVGY010000012">
    <property type="protein sequence ID" value="VVM84815.1"/>
    <property type="molecule type" value="Genomic_DNA"/>
</dbReference>
<proteinExistence type="predicted"/>
<dbReference type="GO" id="GO:0005975">
    <property type="term" value="P:carbohydrate metabolic process"/>
    <property type="evidence" value="ECO:0007669"/>
    <property type="project" value="InterPro"/>
</dbReference>
<dbReference type="Proteomes" id="UP000326729">
    <property type="component" value="Unassembled WGS sequence"/>
</dbReference>
<dbReference type="InterPro" id="IPR006048">
    <property type="entry name" value="A-amylase/branching_C"/>
</dbReference>
<evidence type="ECO:0000313" key="3">
    <source>
        <dbReference type="Proteomes" id="UP000326729"/>
    </source>
</evidence>
<dbReference type="AlphaFoldDB" id="A0A5E6T522"/>
<name>A0A5E6T522_PSEFL</name>
<dbReference type="Gene3D" id="2.60.40.1180">
    <property type="entry name" value="Golgi alpha-mannosidase II"/>
    <property type="match status" value="1"/>
</dbReference>
<organism evidence="2 3">
    <name type="scientific">Pseudomonas fluorescens</name>
    <dbReference type="NCBI Taxonomy" id="294"/>
    <lineage>
        <taxon>Bacteria</taxon>
        <taxon>Pseudomonadati</taxon>
        <taxon>Pseudomonadota</taxon>
        <taxon>Gammaproteobacteria</taxon>
        <taxon>Pseudomonadales</taxon>
        <taxon>Pseudomonadaceae</taxon>
        <taxon>Pseudomonas</taxon>
    </lineage>
</organism>
<dbReference type="GO" id="GO:0043169">
    <property type="term" value="F:cation binding"/>
    <property type="evidence" value="ECO:0007669"/>
    <property type="project" value="InterPro"/>
</dbReference>
<feature type="domain" description="Alpha-amylase/branching enzyme C-terminal all beta" evidence="1">
    <location>
        <begin position="2"/>
        <end position="75"/>
    </location>
</feature>
<evidence type="ECO:0000259" key="1">
    <source>
        <dbReference type="Pfam" id="PF02806"/>
    </source>
</evidence>
<reference evidence="2 3" key="1">
    <citation type="submission" date="2019-09" db="EMBL/GenBank/DDBJ databases">
        <authorList>
            <person name="Chandra G."/>
            <person name="Truman W A."/>
        </authorList>
    </citation>
    <scope>NUCLEOTIDE SEQUENCE [LARGE SCALE GENOMIC DNA]</scope>
    <source>
        <strain evidence="2">PS659</strain>
    </source>
</reference>
<dbReference type="SUPFAM" id="SSF51011">
    <property type="entry name" value="Glycosyl hydrolase domain"/>
    <property type="match status" value="1"/>
</dbReference>
<dbReference type="Pfam" id="PF02806">
    <property type="entry name" value="Alpha-amylase_C"/>
    <property type="match status" value="1"/>
</dbReference>
<keyword evidence="2" id="KW-0808">Transferase</keyword>
<sequence>MLVVAKFTPVPREAYRVGVPFAGQWSEGLNSDTSIYAGSNYGNSGGALAEETANHGQALSLMLNLPPLAVLMLRPA</sequence>
<evidence type="ECO:0000313" key="2">
    <source>
        <dbReference type="EMBL" id="VVM84815.1"/>
    </source>
</evidence>
<dbReference type="InterPro" id="IPR013780">
    <property type="entry name" value="Glyco_hydro_b"/>
</dbReference>
<dbReference type="EC" id="2.4.1.18" evidence="2"/>
<gene>
    <name evidence="2" type="primary">glgB_3</name>
    <name evidence="2" type="ORF">PS659_02532</name>
</gene>
<accession>A0A5E6T522</accession>
<protein>
    <submittedName>
        <fullName evidence="2">1,4-alpha-glucan branching enzyme GlgB</fullName>
        <ecNumber evidence="2">2.4.1.18</ecNumber>
    </submittedName>
</protein>